<evidence type="ECO:0000256" key="1">
    <source>
        <dbReference type="SAM" id="MobiDB-lite"/>
    </source>
</evidence>
<organism evidence="3 4">
    <name type="scientific">Dankookia rubra</name>
    <dbReference type="NCBI Taxonomy" id="1442381"/>
    <lineage>
        <taxon>Bacteria</taxon>
        <taxon>Pseudomonadati</taxon>
        <taxon>Pseudomonadota</taxon>
        <taxon>Alphaproteobacteria</taxon>
        <taxon>Acetobacterales</taxon>
        <taxon>Roseomonadaceae</taxon>
        <taxon>Dankookia</taxon>
    </lineage>
</organism>
<dbReference type="EMBL" id="SMSJ01000062">
    <property type="protein sequence ID" value="TDH59535.1"/>
    <property type="molecule type" value="Genomic_DNA"/>
</dbReference>
<dbReference type="RefSeq" id="WP_133291646.1">
    <property type="nucleotide sequence ID" value="NZ_SMSJ01000062.1"/>
</dbReference>
<gene>
    <name evidence="3" type="ORF">E2C06_26775</name>
</gene>
<evidence type="ECO:0000313" key="4">
    <source>
        <dbReference type="Proteomes" id="UP000295096"/>
    </source>
</evidence>
<dbReference type="Proteomes" id="UP000295096">
    <property type="component" value="Unassembled WGS sequence"/>
</dbReference>
<evidence type="ECO:0000259" key="2">
    <source>
        <dbReference type="Pfam" id="PF09851"/>
    </source>
</evidence>
<reference evidence="3 4" key="1">
    <citation type="journal article" date="2016" name="J. Microbiol.">
        <title>Dankookia rubra gen. nov., sp. nov., an alphaproteobacterium isolated from sediment of a shallow stream.</title>
        <authorList>
            <person name="Kim W.H."/>
            <person name="Kim D.H."/>
            <person name="Kang K."/>
            <person name="Ahn T.Y."/>
        </authorList>
    </citation>
    <scope>NUCLEOTIDE SEQUENCE [LARGE SCALE GENOMIC DNA]</scope>
    <source>
        <strain evidence="3 4">JCM30602</strain>
    </source>
</reference>
<dbReference type="OrthoDB" id="1778949at2"/>
<dbReference type="AlphaFoldDB" id="A0A4V3A9K0"/>
<feature type="compositionally biased region" description="Pro residues" evidence="1">
    <location>
        <begin position="188"/>
        <end position="202"/>
    </location>
</feature>
<dbReference type="InterPro" id="IPR018649">
    <property type="entry name" value="SHOCT"/>
</dbReference>
<sequence>MQELTPAAQQRVADIAARNGVSQDAALTLLRAVADGGGGMAQFSHPEFGGMGQWSRGGMIMVGDMFNTGLRHRVDNLCNALTNLLREMDPFVPGPPLPSGGRNQGFGGTWWPDGLGSPASSGAQDDMRYAYFPAARRLAVQQDGQTRVYDTAHHAIFGVSQQQGGGRSLSFASDHGTVRAEDLQQVDGPPPARHQAPPPPQAEPASARQPAPVQAPPAGAEGDVLATIEKLADLRARGILTDEEFSVKKAELLGRL</sequence>
<protein>
    <submittedName>
        <fullName evidence="3">SHOCT domain-containing protein</fullName>
    </submittedName>
</protein>
<feature type="compositionally biased region" description="Low complexity" evidence="1">
    <location>
        <begin position="203"/>
        <end position="220"/>
    </location>
</feature>
<comment type="caution">
    <text evidence="3">The sequence shown here is derived from an EMBL/GenBank/DDBJ whole genome shotgun (WGS) entry which is preliminary data.</text>
</comment>
<dbReference type="Pfam" id="PF09851">
    <property type="entry name" value="SHOCT"/>
    <property type="match status" value="1"/>
</dbReference>
<feature type="domain" description="SHOCT" evidence="2">
    <location>
        <begin position="227"/>
        <end position="253"/>
    </location>
</feature>
<keyword evidence="4" id="KW-1185">Reference proteome</keyword>
<feature type="region of interest" description="Disordered" evidence="1">
    <location>
        <begin position="181"/>
        <end position="222"/>
    </location>
</feature>
<evidence type="ECO:0000313" key="3">
    <source>
        <dbReference type="EMBL" id="TDH59535.1"/>
    </source>
</evidence>
<name>A0A4V3A9K0_9PROT</name>
<proteinExistence type="predicted"/>
<accession>A0A4V3A9K0</accession>